<dbReference type="Gene3D" id="3.90.1580.10">
    <property type="entry name" value="paralog of FGE (formylglycine-generating enzyme)"/>
    <property type="match status" value="1"/>
</dbReference>
<dbReference type="InterPro" id="IPR005532">
    <property type="entry name" value="SUMF_dom"/>
</dbReference>
<dbReference type="SUPFAM" id="SSF56436">
    <property type="entry name" value="C-type lectin-like"/>
    <property type="match status" value="1"/>
</dbReference>
<dbReference type="Pfam" id="PF03781">
    <property type="entry name" value="FGE-sulfatase"/>
    <property type="match status" value="1"/>
</dbReference>
<protein>
    <recommendedName>
        <fullName evidence="2">Sulfatase-modifying factor enzyme-like domain-containing protein</fullName>
    </recommendedName>
</protein>
<accession>A0A382QWK9</accession>
<organism evidence="3">
    <name type="scientific">marine metagenome</name>
    <dbReference type="NCBI Taxonomy" id="408172"/>
    <lineage>
        <taxon>unclassified sequences</taxon>
        <taxon>metagenomes</taxon>
        <taxon>ecological metagenomes</taxon>
    </lineage>
</organism>
<evidence type="ECO:0000256" key="1">
    <source>
        <dbReference type="SAM" id="MobiDB-lite"/>
    </source>
</evidence>
<dbReference type="AlphaFoldDB" id="A0A382QWK9"/>
<dbReference type="InterPro" id="IPR042095">
    <property type="entry name" value="SUMF_sf"/>
</dbReference>
<sequence length="133" mass="15448">MTRLGGGFRMGTDHPKRFRGDGEEPIREINVSEFYIDRTAVTNTQFGEFVKDTAYVTEAEQFGWSFVFHMFVPQRVAKKVKEAVAQTPWWWKIEGASWKHPEGPKSNIKKRHDHPVVHVSWNDAVAFSQWKGK</sequence>
<feature type="compositionally biased region" description="Basic and acidic residues" evidence="1">
    <location>
        <begin position="11"/>
        <end position="22"/>
    </location>
</feature>
<dbReference type="EMBL" id="UINC01117424">
    <property type="protein sequence ID" value="SVC89836.1"/>
    <property type="molecule type" value="Genomic_DNA"/>
</dbReference>
<dbReference type="PANTHER" id="PTHR23150">
    <property type="entry name" value="SULFATASE MODIFYING FACTOR 1, 2"/>
    <property type="match status" value="1"/>
</dbReference>
<feature type="region of interest" description="Disordered" evidence="1">
    <location>
        <begin position="1"/>
        <end position="22"/>
    </location>
</feature>
<dbReference type="PANTHER" id="PTHR23150:SF19">
    <property type="entry name" value="FORMYLGLYCINE-GENERATING ENZYME"/>
    <property type="match status" value="1"/>
</dbReference>
<dbReference type="GO" id="GO:0005783">
    <property type="term" value="C:endoplasmic reticulum"/>
    <property type="evidence" value="ECO:0007669"/>
    <property type="project" value="TreeGrafter"/>
</dbReference>
<reference evidence="3" key="1">
    <citation type="submission" date="2018-05" db="EMBL/GenBank/DDBJ databases">
        <authorList>
            <person name="Lanie J.A."/>
            <person name="Ng W.-L."/>
            <person name="Kazmierczak K.M."/>
            <person name="Andrzejewski T.M."/>
            <person name="Davidsen T.M."/>
            <person name="Wayne K.J."/>
            <person name="Tettelin H."/>
            <person name="Glass J.I."/>
            <person name="Rusch D."/>
            <person name="Podicherti R."/>
            <person name="Tsui H.-C.T."/>
            <person name="Winkler M.E."/>
        </authorList>
    </citation>
    <scope>NUCLEOTIDE SEQUENCE</scope>
</reference>
<dbReference type="GO" id="GO:0120147">
    <property type="term" value="F:formylglycine-generating oxidase activity"/>
    <property type="evidence" value="ECO:0007669"/>
    <property type="project" value="TreeGrafter"/>
</dbReference>
<dbReference type="InterPro" id="IPR051043">
    <property type="entry name" value="Sulfatase_Mod_Factor_Kinase"/>
</dbReference>
<feature type="non-terminal residue" evidence="3">
    <location>
        <position position="133"/>
    </location>
</feature>
<dbReference type="InterPro" id="IPR016187">
    <property type="entry name" value="CTDL_fold"/>
</dbReference>
<evidence type="ECO:0000313" key="3">
    <source>
        <dbReference type="EMBL" id="SVC89836.1"/>
    </source>
</evidence>
<proteinExistence type="predicted"/>
<feature type="domain" description="Sulfatase-modifying factor enzyme-like" evidence="2">
    <location>
        <begin position="4"/>
        <end position="133"/>
    </location>
</feature>
<gene>
    <name evidence="3" type="ORF">METZ01_LOCUS342690</name>
</gene>
<name>A0A382QWK9_9ZZZZ</name>
<evidence type="ECO:0000259" key="2">
    <source>
        <dbReference type="Pfam" id="PF03781"/>
    </source>
</evidence>